<evidence type="ECO:0000259" key="5">
    <source>
        <dbReference type="PROSITE" id="PS50893"/>
    </source>
</evidence>
<accession>A0ABN2XUT4</accession>
<dbReference type="NCBIfam" id="TIGR01727">
    <property type="entry name" value="oligo_HPY"/>
    <property type="match status" value="1"/>
</dbReference>
<evidence type="ECO:0000256" key="4">
    <source>
        <dbReference type="ARBA" id="ARBA00022840"/>
    </source>
</evidence>
<dbReference type="PANTHER" id="PTHR43776">
    <property type="entry name" value="TRANSPORT ATP-BINDING PROTEIN"/>
    <property type="match status" value="1"/>
</dbReference>
<dbReference type="InterPro" id="IPR027417">
    <property type="entry name" value="P-loop_NTPase"/>
</dbReference>
<keyword evidence="4 6" id="KW-0067">ATP-binding</keyword>
<gene>
    <name evidence="6" type="ORF">GCM10009843_09770</name>
</gene>
<evidence type="ECO:0000256" key="1">
    <source>
        <dbReference type="ARBA" id="ARBA00005417"/>
    </source>
</evidence>
<dbReference type="InterPro" id="IPR003593">
    <property type="entry name" value="AAA+_ATPase"/>
</dbReference>
<dbReference type="SUPFAM" id="SSF52540">
    <property type="entry name" value="P-loop containing nucleoside triphosphate hydrolases"/>
    <property type="match status" value="1"/>
</dbReference>
<dbReference type="PROSITE" id="PS00211">
    <property type="entry name" value="ABC_TRANSPORTER_1"/>
    <property type="match status" value="1"/>
</dbReference>
<keyword evidence="7" id="KW-1185">Reference proteome</keyword>
<evidence type="ECO:0000313" key="6">
    <source>
        <dbReference type="EMBL" id="GAA2118139.1"/>
    </source>
</evidence>
<dbReference type="Proteomes" id="UP001500575">
    <property type="component" value="Unassembled WGS sequence"/>
</dbReference>
<evidence type="ECO:0000313" key="7">
    <source>
        <dbReference type="Proteomes" id="UP001500575"/>
    </source>
</evidence>
<comment type="caution">
    <text evidence="6">The sequence shown here is derived from an EMBL/GenBank/DDBJ whole genome shotgun (WGS) entry which is preliminary data.</text>
</comment>
<organism evidence="6 7">
    <name type="scientific">Nocardioides bigeumensis</name>
    <dbReference type="NCBI Taxonomy" id="433657"/>
    <lineage>
        <taxon>Bacteria</taxon>
        <taxon>Bacillati</taxon>
        <taxon>Actinomycetota</taxon>
        <taxon>Actinomycetes</taxon>
        <taxon>Propionibacteriales</taxon>
        <taxon>Nocardioidaceae</taxon>
        <taxon>Nocardioides</taxon>
    </lineage>
</organism>
<dbReference type="InterPro" id="IPR003439">
    <property type="entry name" value="ABC_transporter-like_ATP-bd"/>
</dbReference>
<dbReference type="InterPro" id="IPR050319">
    <property type="entry name" value="ABC_transp_ATP-bind"/>
</dbReference>
<reference evidence="6 7" key="1">
    <citation type="journal article" date="2019" name="Int. J. Syst. Evol. Microbiol.">
        <title>The Global Catalogue of Microorganisms (GCM) 10K type strain sequencing project: providing services to taxonomists for standard genome sequencing and annotation.</title>
        <authorList>
            <consortium name="The Broad Institute Genomics Platform"/>
            <consortium name="The Broad Institute Genome Sequencing Center for Infectious Disease"/>
            <person name="Wu L."/>
            <person name="Ma J."/>
        </authorList>
    </citation>
    <scope>NUCLEOTIDE SEQUENCE [LARGE SCALE GENOMIC DNA]</scope>
    <source>
        <strain evidence="6 7">JCM 16021</strain>
    </source>
</reference>
<comment type="similarity">
    <text evidence="1">Belongs to the ABC transporter superfamily.</text>
</comment>
<dbReference type="PANTHER" id="PTHR43776:SF7">
    <property type="entry name" value="D,D-DIPEPTIDE TRANSPORT ATP-BINDING PROTEIN DDPF-RELATED"/>
    <property type="match status" value="1"/>
</dbReference>
<dbReference type="Pfam" id="PF00005">
    <property type="entry name" value="ABC_tran"/>
    <property type="match status" value="1"/>
</dbReference>
<sequence>MTLLEARGLRVEFGGRGAATARAVDGVDLRVAAGEIVALVGESGSGKTSLARALLGLEVPAGGDVYLDGKPLDRSARALKAFRRRVQLVLQDPAGALNPRHTVYDSVAEGIRLHDLAAQDPERRTEAELVAAALSSAGLRPPERLFLRYPHELSGGQRQRVLIAGALAMAPELLVADEPVSSLDASIRGEVLALLLALREQLGLGVLVVTHDLGLAWNIADRIAVMYLGRVVEAGPTEEVLRDPQHPYTKALLSVVPEIDGLEPIVLHGEVPDPTRIPAGCRFHPRCPAVADGTAASAGVVDACLGTPLEVLPVTSGHEVSCHLVAAQKISASTAPKGA</sequence>
<keyword evidence="3" id="KW-0547">Nucleotide-binding</keyword>
<evidence type="ECO:0000256" key="3">
    <source>
        <dbReference type="ARBA" id="ARBA00022741"/>
    </source>
</evidence>
<protein>
    <submittedName>
        <fullName evidence="6">ABC transporter ATP-binding protein</fullName>
    </submittedName>
</protein>
<dbReference type="RefSeq" id="WP_344302517.1">
    <property type="nucleotide sequence ID" value="NZ_BAAAQQ010000002.1"/>
</dbReference>
<dbReference type="InterPro" id="IPR017871">
    <property type="entry name" value="ABC_transporter-like_CS"/>
</dbReference>
<dbReference type="CDD" id="cd03257">
    <property type="entry name" value="ABC_NikE_OppD_transporters"/>
    <property type="match status" value="1"/>
</dbReference>
<dbReference type="InterPro" id="IPR013563">
    <property type="entry name" value="Oligopep_ABC_C"/>
</dbReference>
<evidence type="ECO:0000256" key="2">
    <source>
        <dbReference type="ARBA" id="ARBA00022448"/>
    </source>
</evidence>
<dbReference type="SMART" id="SM00382">
    <property type="entry name" value="AAA"/>
    <property type="match status" value="1"/>
</dbReference>
<dbReference type="GO" id="GO:0005524">
    <property type="term" value="F:ATP binding"/>
    <property type="evidence" value="ECO:0007669"/>
    <property type="project" value="UniProtKB-KW"/>
</dbReference>
<dbReference type="EMBL" id="BAAAQQ010000002">
    <property type="protein sequence ID" value="GAA2118139.1"/>
    <property type="molecule type" value="Genomic_DNA"/>
</dbReference>
<dbReference type="Pfam" id="PF08352">
    <property type="entry name" value="oligo_HPY"/>
    <property type="match status" value="1"/>
</dbReference>
<name>A0ABN2XUT4_9ACTN</name>
<feature type="domain" description="ABC transporter" evidence="5">
    <location>
        <begin position="9"/>
        <end position="253"/>
    </location>
</feature>
<keyword evidence="2" id="KW-0813">Transport</keyword>
<proteinExistence type="inferred from homology"/>
<dbReference type="Gene3D" id="3.40.50.300">
    <property type="entry name" value="P-loop containing nucleotide triphosphate hydrolases"/>
    <property type="match status" value="1"/>
</dbReference>
<dbReference type="PROSITE" id="PS50893">
    <property type="entry name" value="ABC_TRANSPORTER_2"/>
    <property type="match status" value="1"/>
</dbReference>